<name>A0A1F5SXG7_9BACT</name>
<dbReference type="GO" id="GO:1990904">
    <property type="term" value="C:ribonucleoprotein complex"/>
    <property type="evidence" value="ECO:0007669"/>
    <property type="project" value="UniProtKB-KW"/>
</dbReference>
<evidence type="ECO:0000313" key="9">
    <source>
        <dbReference type="EMBL" id="OGF30921.1"/>
    </source>
</evidence>
<evidence type="ECO:0000256" key="6">
    <source>
        <dbReference type="ARBA" id="ARBA00035292"/>
    </source>
</evidence>
<dbReference type="PANTHER" id="PTHR21368">
    <property type="entry name" value="50S RIBOSOMAL PROTEIN L9"/>
    <property type="match status" value="1"/>
</dbReference>
<dbReference type="GO" id="GO:0019843">
    <property type="term" value="F:rRNA binding"/>
    <property type="evidence" value="ECO:0007669"/>
    <property type="project" value="UniProtKB-KW"/>
</dbReference>
<dbReference type="AlphaFoldDB" id="A0A1F5SXG7"/>
<dbReference type="InterPro" id="IPR036791">
    <property type="entry name" value="Ribosomal_bL9_C_sf"/>
</dbReference>
<dbReference type="InterPro" id="IPR009027">
    <property type="entry name" value="Ribosomal_bL9/RNase_H1_N"/>
</dbReference>
<organism evidence="9 10">
    <name type="scientific">Candidatus Falkowbacteria bacterium RIFOXYC2_FULL_36_12</name>
    <dbReference type="NCBI Taxonomy" id="1798002"/>
    <lineage>
        <taxon>Bacteria</taxon>
        <taxon>Candidatus Falkowiibacteriota</taxon>
    </lineage>
</organism>
<feature type="domain" description="Ribosomal protein L9" evidence="8">
    <location>
        <begin position="13"/>
        <end position="40"/>
    </location>
</feature>
<evidence type="ECO:0000256" key="1">
    <source>
        <dbReference type="ARBA" id="ARBA00010605"/>
    </source>
</evidence>
<comment type="caution">
    <text evidence="9">The sequence shown here is derived from an EMBL/GenBank/DDBJ whole genome shotgun (WGS) entry which is preliminary data.</text>
</comment>
<keyword evidence="4 9" id="KW-0689">Ribosomal protein</keyword>
<sequence>MKVVFIKVNSKSGKLGEVKEVADGFAINFLIPQMVALPATKKNIDLANSLVQKKQVGKKENFDWKKLANRLKGFILNLEQKSDEHGSLFAKINNRKIIEMLNQRGFEVKESQVKLDQPISKVGEYEVEINLEGFKSKIKIIVE</sequence>
<evidence type="ECO:0000256" key="5">
    <source>
        <dbReference type="ARBA" id="ARBA00023274"/>
    </source>
</evidence>
<evidence type="ECO:0000256" key="4">
    <source>
        <dbReference type="ARBA" id="ARBA00022980"/>
    </source>
</evidence>
<accession>A0A1F5SXG7</accession>
<evidence type="ECO:0000259" key="8">
    <source>
        <dbReference type="PROSITE" id="PS00651"/>
    </source>
</evidence>
<keyword evidence="5" id="KW-0687">Ribonucleoprotein</keyword>
<dbReference type="GO" id="GO:0003735">
    <property type="term" value="F:structural constituent of ribosome"/>
    <property type="evidence" value="ECO:0007669"/>
    <property type="project" value="InterPro"/>
</dbReference>
<gene>
    <name evidence="9" type="ORF">A2478_00535</name>
</gene>
<dbReference type="Pfam" id="PF03948">
    <property type="entry name" value="Ribosomal_L9_C"/>
    <property type="match status" value="1"/>
</dbReference>
<dbReference type="InterPro" id="IPR020070">
    <property type="entry name" value="Ribosomal_bL9_N"/>
</dbReference>
<keyword evidence="3" id="KW-0694">RNA-binding</keyword>
<comment type="similarity">
    <text evidence="1">Belongs to the bacterial ribosomal protein bL9 family.</text>
</comment>
<dbReference type="PROSITE" id="PS00651">
    <property type="entry name" value="RIBOSOMAL_L9"/>
    <property type="match status" value="1"/>
</dbReference>
<evidence type="ECO:0000256" key="2">
    <source>
        <dbReference type="ARBA" id="ARBA00022730"/>
    </source>
</evidence>
<dbReference type="EMBL" id="MFGJ01000008">
    <property type="protein sequence ID" value="OGF30921.1"/>
    <property type="molecule type" value="Genomic_DNA"/>
</dbReference>
<dbReference type="SUPFAM" id="SSF55658">
    <property type="entry name" value="L9 N-domain-like"/>
    <property type="match status" value="1"/>
</dbReference>
<keyword evidence="2" id="KW-0699">rRNA-binding</keyword>
<protein>
    <recommendedName>
        <fullName evidence="6">Large ribosomal subunit protein bL9</fullName>
    </recommendedName>
    <alternativeName>
        <fullName evidence="7">50S ribosomal protein L9</fullName>
    </alternativeName>
</protein>
<dbReference type="InterPro" id="IPR036935">
    <property type="entry name" value="Ribosomal_bL9_N_sf"/>
</dbReference>
<dbReference type="InterPro" id="IPR020594">
    <property type="entry name" value="Ribosomal_bL9_bac/chp"/>
</dbReference>
<dbReference type="InterPro" id="IPR000244">
    <property type="entry name" value="Ribosomal_bL9"/>
</dbReference>
<dbReference type="InterPro" id="IPR020069">
    <property type="entry name" value="Ribosomal_bL9_C"/>
</dbReference>
<evidence type="ECO:0000256" key="3">
    <source>
        <dbReference type="ARBA" id="ARBA00022884"/>
    </source>
</evidence>
<dbReference type="Gene3D" id="3.40.5.10">
    <property type="entry name" value="Ribosomal protein L9, N-terminal domain"/>
    <property type="match status" value="1"/>
</dbReference>
<reference evidence="9 10" key="1">
    <citation type="journal article" date="2016" name="Nat. Commun.">
        <title>Thousands of microbial genomes shed light on interconnected biogeochemical processes in an aquifer system.</title>
        <authorList>
            <person name="Anantharaman K."/>
            <person name="Brown C.T."/>
            <person name="Hug L.A."/>
            <person name="Sharon I."/>
            <person name="Castelle C.J."/>
            <person name="Probst A.J."/>
            <person name="Thomas B.C."/>
            <person name="Singh A."/>
            <person name="Wilkins M.J."/>
            <person name="Karaoz U."/>
            <person name="Brodie E.L."/>
            <person name="Williams K.H."/>
            <person name="Hubbard S.S."/>
            <person name="Banfield J.F."/>
        </authorList>
    </citation>
    <scope>NUCLEOTIDE SEQUENCE [LARGE SCALE GENOMIC DNA]</scope>
</reference>
<dbReference type="STRING" id="1798002.A2478_00535"/>
<dbReference type="SUPFAM" id="SSF55653">
    <property type="entry name" value="Ribosomal protein L9 C-domain"/>
    <property type="match status" value="1"/>
</dbReference>
<dbReference type="Gene3D" id="3.10.430.100">
    <property type="entry name" value="Ribosomal protein L9, C-terminal domain"/>
    <property type="match status" value="1"/>
</dbReference>
<evidence type="ECO:0000256" key="7">
    <source>
        <dbReference type="ARBA" id="ARBA00035456"/>
    </source>
</evidence>
<dbReference type="Pfam" id="PF01281">
    <property type="entry name" value="Ribosomal_L9_N"/>
    <property type="match status" value="1"/>
</dbReference>
<dbReference type="Proteomes" id="UP000179001">
    <property type="component" value="Unassembled WGS sequence"/>
</dbReference>
<proteinExistence type="inferred from homology"/>
<dbReference type="NCBIfam" id="TIGR00158">
    <property type="entry name" value="L9"/>
    <property type="match status" value="1"/>
</dbReference>
<evidence type="ECO:0000313" key="10">
    <source>
        <dbReference type="Proteomes" id="UP000179001"/>
    </source>
</evidence>
<dbReference type="GO" id="GO:0006412">
    <property type="term" value="P:translation"/>
    <property type="evidence" value="ECO:0007669"/>
    <property type="project" value="InterPro"/>
</dbReference>
<dbReference type="GO" id="GO:0005840">
    <property type="term" value="C:ribosome"/>
    <property type="evidence" value="ECO:0007669"/>
    <property type="project" value="UniProtKB-KW"/>
</dbReference>